<dbReference type="RefSeq" id="WP_136954425.1">
    <property type="nucleotide sequence ID" value="NZ_CP039693.1"/>
</dbReference>
<proteinExistence type="predicted"/>
<organism evidence="2 4">
    <name type="scientific">Agrobacterium larrymoorei</name>
    <dbReference type="NCBI Taxonomy" id="160699"/>
    <lineage>
        <taxon>Bacteria</taxon>
        <taxon>Pseudomonadati</taxon>
        <taxon>Pseudomonadota</taxon>
        <taxon>Alphaproteobacteria</taxon>
        <taxon>Hyphomicrobiales</taxon>
        <taxon>Rhizobiaceae</taxon>
        <taxon>Rhizobium/Agrobacterium group</taxon>
        <taxon>Agrobacterium</taxon>
    </lineage>
</organism>
<geneLocation type="plasmid" evidence="3 5">
    <name>unnamed1</name>
</geneLocation>
<protein>
    <recommendedName>
        <fullName evidence="6">HdeD family acid-resistance protein</fullName>
    </recommendedName>
</protein>
<dbReference type="AlphaFoldDB" id="A0A4D7DT86"/>
<feature type="transmembrane region" description="Helical" evidence="1">
    <location>
        <begin position="80"/>
        <end position="104"/>
    </location>
</feature>
<dbReference type="KEGG" id="alf:CFBP5473_21900"/>
<geneLocation type="plasmid" evidence="2">
    <name>pAlCFBP5473</name>
</geneLocation>
<dbReference type="Proteomes" id="UP000298545">
    <property type="component" value="Plasmid pAlCFBP5473"/>
</dbReference>
<geneLocation type="plasmid" evidence="4">
    <name>palcfbp5473</name>
</geneLocation>
<keyword evidence="1" id="KW-0472">Membrane</keyword>
<sequence length="245" mass="27009">MANWILEMNRDAFTNDSSEHQNSFRACPARAGMEILATPCAGNLPARARPQPRAPFLILKRTITKAQRQRLSYFKKPSDWLRIVMLGVILLQLAVVAFASNLFGRTEIDYVPGTANMVAGFFSLFILVKIATPRTYPEWLIEAFLQIIIGAIVASDHMLDNPLSFSSAIVAFISLFIVRVWIAVTTPHRLGFSSLAAGAGLTIFLLCWLVASKVTTIVFVTDVILATDLAIKAISLILFGLALRK</sequence>
<feature type="transmembrane region" description="Helical" evidence="1">
    <location>
        <begin position="110"/>
        <end position="128"/>
    </location>
</feature>
<evidence type="ECO:0000256" key="1">
    <source>
        <dbReference type="SAM" id="Phobius"/>
    </source>
</evidence>
<evidence type="ECO:0000313" key="2">
    <source>
        <dbReference type="EMBL" id="QCJ00656.1"/>
    </source>
</evidence>
<feature type="transmembrane region" description="Helical" evidence="1">
    <location>
        <begin position="140"/>
        <end position="159"/>
    </location>
</feature>
<accession>A0A4D7DT86</accession>
<reference evidence="2 4" key="1">
    <citation type="submission" date="2019-04" db="EMBL/GenBank/DDBJ databases">
        <title>Complete genome sequence of Agrobacterium larrymoorei CFBP5473.</title>
        <authorList>
            <person name="Haryono M."/>
            <person name="Chou L."/>
            <person name="Lin Y.-C."/>
            <person name="Lai E.-M."/>
            <person name="Kuo C.-H."/>
        </authorList>
    </citation>
    <scope>NUCLEOTIDE SEQUENCE [LARGE SCALE GENOMIC DNA]</scope>
    <source>
        <strain evidence="2 4">CFBP5473</strain>
        <plasmid evidence="4">palcfbp5473</plasmid>
        <plasmid evidence="2">pAlCFBP5473</plasmid>
    </source>
</reference>
<evidence type="ECO:0008006" key="6">
    <source>
        <dbReference type="Google" id="ProtNLM"/>
    </source>
</evidence>
<evidence type="ECO:0000313" key="5">
    <source>
        <dbReference type="Proteomes" id="UP000826513"/>
    </source>
</evidence>
<dbReference type="OrthoDB" id="8403687at2"/>
<feature type="transmembrane region" description="Helical" evidence="1">
    <location>
        <begin position="217"/>
        <end position="243"/>
    </location>
</feature>
<dbReference type="STRING" id="1367849.GCA_000518585_04256"/>
<feature type="transmembrane region" description="Helical" evidence="1">
    <location>
        <begin position="165"/>
        <end position="184"/>
    </location>
</feature>
<keyword evidence="5" id="KW-1185">Reference proteome</keyword>
<name>A0A4D7DT86_9HYPH</name>
<dbReference type="EMBL" id="CP039693">
    <property type="protein sequence ID" value="QCJ00656.1"/>
    <property type="molecule type" value="Genomic_DNA"/>
</dbReference>
<dbReference type="EMBL" id="CP072170">
    <property type="protein sequence ID" value="QYA10654.1"/>
    <property type="molecule type" value="Genomic_DNA"/>
</dbReference>
<evidence type="ECO:0000313" key="4">
    <source>
        <dbReference type="Proteomes" id="UP000298545"/>
    </source>
</evidence>
<gene>
    <name evidence="2" type="ORF">CFBP5473_21900</name>
    <name evidence="3" type="ORF">J5285_24140</name>
</gene>
<dbReference type="Proteomes" id="UP000826513">
    <property type="component" value="Plasmid unnamed1"/>
</dbReference>
<feature type="transmembrane region" description="Helical" evidence="1">
    <location>
        <begin position="191"/>
        <end position="211"/>
    </location>
</feature>
<keyword evidence="1" id="KW-0812">Transmembrane</keyword>
<reference evidence="3 5" key="2">
    <citation type="submission" date="2021-03" db="EMBL/GenBank/DDBJ databases">
        <title>Rapid diversification of plasmids in a genus of pathogenic and nitrogen fixing bacteria.</title>
        <authorList>
            <person name="Weisberg A.J."/>
            <person name="Miller M."/>
            <person name="Ream W."/>
            <person name="Grunwald N.J."/>
            <person name="Chang J.H."/>
        </authorList>
    </citation>
    <scope>NUCLEOTIDE SEQUENCE [LARGE SCALE GENOMIC DNA]</scope>
    <source>
        <strain evidence="3 5">AF3.44</strain>
        <plasmid evidence="3 5">unnamed1</plasmid>
    </source>
</reference>
<keyword evidence="2" id="KW-0614">Plasmid</keyword>
<keyword evidence="1" id="KW-1133">Transmembrane helix</keyword>
<evidence type="ECO:0000313" key="3">
    <source>
        <dbReference type="EMBL" id="QYA10654.1"/>
    </source>
</evidence>